<dbReference type="NCBIfam" id="TIGR03519">
    <property type="entry name" value="T9SS_PorP_fam"/>
    <property type="match status" value="1"/>
</dbReference>
<keyword evidence="3" id="KW-1185">Reference proteome</keyword>
<dbReference type="Proteomes" id="UP000316727">
    <property type="component" value="Unassembled WGS sequence"/>
</dbReference>
<dbReference type="EMBL" id="VFRQ01000008">
    <property type="protein sequence ID" value="TPE43078.1"/>
    <property type="molecule type" value="Genomic_DNA"/>
</dbReference>
<organism evidence="2 3">
    <name type="scientific">Pontibacter mangrovi</name>
    <dbReference type="NCBI Taxonomy" id="2589816"/>
    <lineage>
        <taxon>Bacteria</taxon>
        <taxon>Pseudomonadati</taxon>
        <taxon>Bacteroidota</taxon>
        <taxon>Cytophagia</taxon>
        <taxon>Cytophagales</taxon>
        <taxon>Hymenobacteraceae</taxon>
        <taxon>Pontibacter</taxon>
    </lineage>
</organism>
<feature type="signal peptide" evidence="1">
    <location>
        <begin position="1"/>
        <end position="20"/>
    </location>
</feature>
<sequence>MNKLLALGVMILLVAGNALAQQRPQYTQYTLNNYLANPAITGIEDYADLKLGTRQQWSGLEGAPQSYYATLHMPINNPGSAYSRGRRSGGLPKESSMKGSSIYRKARAHHGFGLMAMSTRTGPLKRGSVSASYAYHQPLTRSIQVSAGVQPGIIQYSLDPARVKLAGNSANDPAIYDGRVNEVKFDLSAGLWLYSRNFYVGVAGAQLVPSKRQYLPDNTPSDNDGSLQQHYYVTGGYRIDVAPYIALVPSVMVKMAQPSPLSIDGTMKVIYGDRLWAGLTYRHKESVAAMAGININYLLDLAYSYDASTSPLGNANAGSHEVVLGFKLRNARKVFCPEWAW</sequence>
<evidence type="ECO:0000313" key="2">
    <source>
        <dbReference type="EMBL" id="TPE43078.1"/>
    </source>
</evidence>
<reference evidence="2 3" key="1">
    <citation type="submission" date="2019-06" db="EMBL/GenBank/DDBJ databases">
        <title>A novel bacterium of genus Pontibacter, isolated from marine sediment.</title>
        <authorList>
            <person name="Huang H."/>
            <person name="Mo K."/>
            <person name="Hu Y."/>
        </authorList>
    </citation>
    <scope>NUCLEOTIDE SEQUENCE [LARGE SCALE GENOMIC DNA]</scope>
    <source>
        <strain evidence="2 3">HB172049</strain>
    </source>
</reference>
<evidence type="ECO:0000313" key="3">
    <source>
        <dbReference type="Proteomes" id="UP000316727"/>
    </source>
</evidence>
<keyword evidence="1" id="KW-0732">Signal</keyword>
<feature type="chain" id="PRO_5021482688" evidence="1">
    <location>
        <begin position="21"/>
        <end position="341"/>
    </location>
</feature>
<dbReference type="InterPro" id="IPR019861">
    <property type="entry name" value="PorP/SprF_Bacteroidetes"/>
</dbReference>
<name>A0A501W1C2_9BACT</name>
<evidence type="ECO:0000256" key="1">
    <source>
        <dbReference type="SAM" id="SignalP"/>
    </source>
</evidence>
<comment type="caution">
    <text evidence="2">The sequence shown here is derived from an EMBL/GenBank/DDBJ whole genome shotgun (WGS) entry which is preliminary data.</text>
</comment>
<protein>
    <submittedName>
        <fullName evidence="2">Type IX secretion system membrane protein PorP/SprF</fullName>
    </submittedName>
</protein>
<dbReference type="AlphaFoldDB" id="A0A501W1C2"/>
<dbReference type="Pfam" id="PF11751">
    <property type="entry name" value="PorP_SprF"/>
    <property type="match status" value="1"/>
</dbReference>
<proteinExistence type="predicted"/>
<dbReference type="RefSeq" id="WP_140622491.1">
    <property type="nucleotide sequence ID" value="NZ_VFRQ01000008.1"/>
</dbReference>
<accession>A0A501W1C2</accession>
<gene>
    <name evidence="2" type="ORF">FJM65_15675</name>
</gene>
<dbReference type="OrthoDB" id="978914at2"/>